<proteinExistence type="predicted"/>
<dbReference type="PANTHER" id="PTHR21666:SF286">
    <property type="entry name" value="LIPOPROTEIN NLPD"/>
    <property type="match status" value="1"/>
</dbReference>
<evidence type="ECO:0000313" key="3">
    <source>
        <dbReference type="EMBL" id="QJA95373.1"/>
    </source>
</evidence>
<gene>
    <name evidence="3" type="ORF">MM415B05427_0003</name>
    <name evidence="2" type="ORF">TM448A03437_0005</name>
</gene>
<dbReference type="EMBL" id="MT143309">
    <property type="protein sequence ID" value="QJA95373.1"/>
    <property type="molecule type" value="Genomic_DNA"/>
</dbReference>
<dbReference type="SUPFAM" id="SSF51261">
    <property type="entry name" value="Duplicated hybrid motif"/>
    <property type="match status" value="1"/>
</dbReference>
<dbReference type="InterPro" id="IPR050570">
    <property type="entry name" value="Cell_wall_metabolism_enzyme"/>
</dbReference>
<protein>
    <submittedName>
        <fullName evidence="2">Putative peptidase</fullName>
    </submittedName>
</protein>
<sequence>MSPLKHFANSFIDRINALWGKYEAMIWFPFYQHYRISSRYGWRTHPITGKKQFHNGIDISAPEGTPIYAPSGGIISEVWHDAINGNAMRIEHHNGKMSGFAHCQHILLSEGNDVDHATAVATVGNTGRSSGAHLHWTLWKSKNTKDGHVNPKNWFQYRDE</sequence>
<evidence type="ECO:0000259" key="1">
    <source>
        <dbReference type="Pfam" id="PF01551"/>
    </source>
</evidence>
<organism evidence="2">
    <name type="scientific">viral metagenome</name>
    <dbReference type="NCBI Taxonomy" id="1070528"/>
    <lineage>
        <taxon>unclassified sequences</taxon>
        <taxon>metagenomes</taxon>
        <taxon>organismal metagenomes</taxon>
    </lineage>
</organism>
<dbReference type="AlphaFoldDB" id="A0A6H2A112"/>
<dbReference type="InterPro" id="IPR011055">
    <property type="entry name" value="Dup_hybrid_motif"/>
</dbReference>
<evidence type="ECO:0000313" key="2">
    <source>
        <dbReference type="EMBL" id="QJA53341.1"/>
    </source>
</evidence>
<dbReference type="PANTHER" id="PTHR21666">
    <property type="entry name" value="PEPTIDASE-RELATED"/>
    <property type="match status" value="1"/>
</dbReference>
<reference evidence="2" key="1">
    <citation type="submission" date="2020-03" db="EMBL/GenBank/DDBJ databases">
        <title>The deep terrestrial virosphere.</title>
        <authorList>
            <person name="Holmfeldt K."/>
            <person name="Nilsson E."/>
            <person name="Simone D."/>
            <person name="Lopez-Fernandez M."/>
            <person name="Wu X."/>
            <person name="de Brujin I."/>
            <person name="Lundin D."/>
            <person name="Andersson A."/>
            <person name="Bertilsson S."/>
            <person name="Dopson M."/>
        </authorList>
    </citation>
    <scope>NUCLEOTIDE SEQUENCE</scope>
    <source>
        <strain evidence="3">MM415B05427</strain>
        <strain evidence="2">TM448A03437</strain>
    </source>
</reference>
<dbReference type="EMBL" id="MT144414">
    <property type="protein sequence ID" value="QJA53341.1"/>
    <property type="molecule type" value="Genomic_DNA"/>
</dbReference>
<dbReference type="GO" id="GO:0004222">
    <property type="term" value="F:metalloendopeptidase activity"/>
    <property type="evidence" value="ECO:0007669"/>
    <property type="project" value="TreeGrafter"/>
</dbReference>
<name>A0A6H2A112_9ZZZZ</name>
<dbReference type="CDD" id="cd12797">
    <property type="entry name" value="M23_peptidase"/>
    <property type="match status" value="1"/>
</dbReference>
<dbReference type="Pfam" id="PF01551">
    <property type="entry name" value="Peptidase_M23"/>
    <property type="match status" value="1"/>
</dbReference>
<dbReference type="Gene3D" id="2.70.70.10">
    <property type="entry name" value="Glucose Permease (Domain IIA)"/>
    <property type="match status" value="1"/>
</dbReference>
<feature type="domain" description="M23ase beta-sheet core" evidence="1">
    <location>
        <begin position="52"/>
        <end position="143"/>
    </location>
</feature>
<accession>A0A6H2A112</accession>
<dbReference type="InterPro" id="IPR016047">
    <property type="entry name" value="M23ase_b-sheet_dom"/>
</dbReference>